<dbReference type="SUPFAM" id="SSF46785">
    <property type="entry name" value="Winged helix' DNA-binding domain"/>
    <property type="match status" value="1"/>
</dbReference>
<dbReference type="RefSeq" id="WP_018082891.1">
    <property type="nucleotide sequence ID" value="NZ_AQWM01000020.1"/>
</dbReference>
<dbReference type="AlphaFoldDB" id="V4PPR4"/>
<organism evidence="2 3">
    <name type="scientific">Asticcacaulis benevestitus DSM 16100 = ATCC BAA-896</name>
    <dbReference type="NCBI Taxonomy" id="1121022"/>
    <lineage>
        <taxon>Bacteria</taxon>
        <taxon>Pseudomonadati</taxon>
        <taxon>Pseudomonadota</taxon>
        <taxon>Alphaproteobacteria</taxon>
        <taxon>Caulobacterales</taxon>
        <taxon>Caulobacteraceae</taxon>
        <taxon>Asticcacaulis</taxon>
    </lineage>
</organism>
<reference evidence="2 3" key="1">
    <citation type="journal article" date="2014" name="Nature">
        <title>Sequential evolution of bacterial morphology by co-option of a developmental regulator.</title>
        <authorList>
            <person name="Jiang C."/>
            <person name="Brown P.J."/>
            <person name="Ducret A."/>
            <person name="Brun Y.V."/>
        </authorList>
    </citation>
    <scope>NUCLEOTIDE SEQUENCE [LARGE SCALE GENOMIC DNA]</scope>
    <source>
        <strain evidence="2 3">DSM 16100</strain>
    </source>
</reference>
<dbReference type="InterPro" id="IPR005149">
    <property type="entry name" value="Tscrpt_reg_PadR_N"/>
</dbReference>
<dbReference type="STRING" id="1121022.GCA_000376105_03219"/>
<dbReference type="PATRIC" id="fig|1121022.4.peg.2608"/>
<protein>
    <recommendedName>
        <fullName evidence="1">Transcription regulator PadR N-terminal domain-containing protein</fullName>
    </recommendedName>
</protein>
<dbReference type="Gene3D" id="1.10.10.10">
    <property type="entry name" value="Winged helix-like DNA-binding domain superfamily/Winged helix DNA-binding domain"/>
    <property type="match status" value="1"/>
</dbReference>
<dbReference type="EMBL" id="AWGB01000025">
    <property type="protein sequence ID" value="ESQ90261.1"/>
    <property type="molecule type" value="Genomic_DNA"/>
</dbReference>
<dbReference type="eggNOG" id="COG1695">
    <property type="taxonomic scope" value="Bacteria"/>
</dbReference>
<dbReference type="Pfam" id="PF03551">
    <property type="entry name" value="PadR"/>
    <property type="match status" value="1"/>
</dbReference>
<dbReference type="OrthoDB" id="7189837at2"/>
<feature type="domain" description="Transcription regulator PadR N-terminal" evidence="1">
    <location>
        <begin position="26"/>
        <end position="80"/>
    </location>
</feature>
<evidence type="ECO:0000313" key="3">
    <source>
        <dbReference type="Proteomes" id="UP000017837"/>
    </source>
</evidence>
<keyword evidence="3" id="KW-1185">Reference proteome</keyword>
<dbReference type="Proteomes" id="UP000017837">
    <property type="component" value="Unassembled WGS sequence"/>
</dbReference>
<sequence>MARRSNISPQTRTVLSALAAHPQAWRYGYDLSKETGLKSGTLYPLLIRLADQGALETEWRPPQQPGRPPRHAYRLTVDGLALAATRQTEASFTPALREAKA</sequence>
<gene>
    <name evidence="2" type="ORF">ABENE_12850</name>
</gene>
<proteinExistence type="predicted"/>
<evidence type="ECO:0000259" key="1">
    <source>
        <dbReference type="Pfam" id="PF03551"/>
    </source>
</evidence>
<name>V4PPR4_9CAUL</name>
<comment type="caution">
    <text evidence="2">The sequence shown here is derived from an EMBL/GenBank/DDBJ whole genome shotgun (WGS) entry which is preliminary data.</text>
</comment>
<dbReference type="InterPro" id="IPR036390">
    <property type="entry name" value="WH_DNA-bd_sf"/>
</dbReference>
<accession>V4PPR4</accession>
<dbReference type="InterPro" id="IPR036388">
    <property type="entry name" value="WH-like_DNA-bd_sf"/>
</dbReference>
<evidence type="ECO:0000313" key="2">
    <source>
        <dbReference type="EMBL" id="ESQ90261.1"/>
    </source>
</evidence>